<reference evidence="6" key="1">
    <citation type="submission" date="2022-09" db="EMBL/GenBank/DDBJ databases">
        <title>Culturomic study of gut microbiota in children with autism spectrum disorder.</title>
        <authorList>
            <person name="Efimov B.A."/>
            <person name="Chaplin A.V."/>
            <person name="Sokolova S.R."/>
            <person name="Pikina A.P."/>
            <person name="Korzhanova M."/>
            <person name="Belova V."/>
            <person name="Korostin D."/>
        </authorList>
    </citation>
    <scope>NUCLEOTIDE SEQUENCE</scope>
    <source>
        <strain evidence="6">ASD5510</strain>
    </source>
</reference>
<dbReference type="AlphaFoldDB" id="A0A9J6QZ92"/>
<dbReference type="SUPFAM" id="SSF53850">
    <property type="entry name" value="Periplasmic binding protein-like II"/>
    <property type="match status" value="1"/>
</dbReference>
<dbReference type="Gene3D" id="3.40.190.290">
    <property type="match status" value="1"/>
</dbReference>
<proteinExistence type="inferred from homology"/>
<gene>
    <name evidence="6" type="ORF">OBO34_20920</name>
</gene>
<dbReference type="InterPro" id="IPR036388">
    <property type="entry name" value="WH-like_DNA-bd_sf"/>
</dbReference>
<dbReference type="Proteomes" id="UP001065549">
    <property type="component" value="Unassembled WGS sequence"/>
</dbReference>
<dbReference type="EMBL" id="JAOSHN010000014">
    <property type="protein sequence ID" value="MCU7380780.1"/>
    <property type="molecule type" value="Genomic_DNA"/>
</dbReference>
<comment type="caution">
    <text evidence="6">The sequence shown here is derived from an EMBL/GenBank/DDBJ whole genome shotgun (WGS) entry which is preliminary data.</text>
</comment>
<sequence>MDFRQIEAYVNVVKQKSFSKAAYISNVKQPTISAHVNALEKEMGVKLIDRTHREARPTPEGQLFYDYAINMINLRETATYSIKGFQKNINGLIRIHASNFPAEYILPKLIKSFSDLYPNVKFQIEQYDSKQVLENMLENKAEIGFTGVKGSYGLAYIPLFEDELVVIAPKDKQYEGLIKEPIKVSEIADYPLIFREQGSGTRKLLEAILVRDGIQLDELNVVVTVNNNAMLKRFVKSGMGAAIISKCAVEKEDKDFFHVIEIDNLGVKRKFYLTYNKKITGTPTVNLFKSFVEDGFK</sequence>
<keyword evidence="2" id="KW-0805">Transcription regulation</keyword>
<dbReference type="Pfam" id="PF03466">
    <property type="entry name" value="LysR_substrate"/>
    <property type="match status" value="1"/>
</dbReference>
<dbReference type="PRINTS" id="PR00039">
    <property type="entry name" value="HTHLYSR"/>
</dbReference>
<feature type="domain" description="HTH lysR-type" evidence="5">
    <location>
        <begin position="1"/>
        <end position="58"/>
    </location>
</feature>
<dbReference type="NCBIfam" id="NF040786">
    <property type="entry name" value="LysR_Sec_metab"/>
    <property type="match status" value="1"/>
</dbReference>
<evidence type="ECO:0000256" key="1">
    <source>
        <dbReference type="ARBA" id="ARBA00009437"/>
    </source>
</evidence>
<dbReference type="Gene3D" id="1.10.10.10">
    <property type="entry name" value="Winged helix-like DNA-binding domain superfamily/Winged helix DNA-binding domain"/>
    <property type="match status" value="1"/>
</dbReference>
<dbReference type="GO" id="GO:0003700">
    <property type="term" value="F:DNA-binding transcription factor activity"/>
    <property type="evidence" value="ECO:0007669"/>
    <property type="project" value="InterPro"/>
</dbReference>
<dbReference type="FunFam" id="1.10.10.10:FF:000001">
    <property type="entry name" value="LysR family transcriptional regulator"/>
    <property type="match status" value="1"/>
</dbReference>
<dbReference type="InterPro" id="IPR036390">
    <property type="entry name" value="WH_DNA-bd_sf"/>
</dbReference>
<keyword evidence="7" id="KW-1185">Reference proteome</keyword>
<keyword evidence="3" id="KW-0238">DNA-binding</keyword>
<dbReference type="PROSITE" id="PS50931">
    <property type="entry name" value="HTH_LYSR"/>
    <property type="match status" value="1"/>
</dbReference>
<dbReference type="InterPro" id="IPR000847">
    <property type="entry name" value="LysR_HTH_N"/>
</dbReference>
<evidence type="ECO:0000313" key="6">
    <source>
        <dbReference type="EMBL" id="MCU7380780.1"/>
    </source>
</evidence>
<dbReference type="PANTHER" id="PTHR30126:SF64">
    <property type="entry name" value="HTH-TYPE TRANSCRIPTIONAL REGULATOR CITR"/>
    <property type="match status" value="1"/>
</dbReference>
<evidence type="ECO:0000256" key="3">
    <source>
        <dbReference type="ARBA" id="ARBA00023125"/>
    </source>
</evidence>
<dbReference type="Pfam" id="PF00126">
    <property type="entry name" value="HTH_1"/>
    <property type="match status" value="1"/>
</dbReference>
<evidence type="ECO:0000259" key="5">
    <source>
        <dbReference type="PROSITE" id="PS50931"/>
    </source>
</evidence>
<dbReference type="PANTHER" id="PTHR30126">
    <property type="entry name" value="HTH-TYPE TRANSCRIPTIONAL REGULATOR"/>
    <property type="match status" value="1"/>
</dbReference>
<dbReference type="InterPro" id="IPR005119">
    <property type="entry name" value="LysR_subst-bd"/>
</dbReference>
<comment type="similarity">
    <text evidence="1">Belongs to the LysR transcriptional regulatory family.</text>
</comment>
<evidence type="ECO:0000256" key="4">
    <source>
        <dbReference type="ARBA" id="ARBA00023163"/>
    </source>
</evidence>
<dbReference type="GO" id="GO:0000976">
    <property type="term" value="F:transcription cis-regulatory region binding"/>
    <property type="evidence" value="ECO:0007669"/>
    <property type="project" value="TreeGrafter"/>
</dbReference>
<keyword evidence="4" id="KW-0804">Transcription</keyword>
<evidence type="ECO:0000256" key="2">
    <source>
        <dbReference type="ARBA" id="ARBA00023015"/>
    </source>
</evidence>
<organism evidence="6 7">
    <name type="scientific">Hominibacterium faecale</name>
    <dbReference type="NCBI Taxonomy" id="2839743"/>
    <lineage>
        <taxon>Bacteria</taxon>
        <taxon>Bacillati</taxon>
        <taxon>Bacillota</taxon>
        <taxon>Clostridia</taxon>
        <taxon>Peptostreptococcales</taxon>
        <taxon>Anaerovoracaceae</taxon>
        <taxon>Hominibacterium</taxon>
    </lineage>
</organism>
<dbReference type="RefSeq" id="WP_227754653.1">
    <property type="nucleotide sequence ID" value="NZ_JAJAGH010000001.1"/>
</dbReference>
<name>A0A9J6QZ92_9FIRM</name>
<accession>A0A9J6QZ92</accession>
<protein>
    <submittedName>
        <fullName evidence="6">Selenium metabolism-associated LysR family transcriptional regulator</fullName>
    </submittedName>
</protein>
<dbReference type="InterPro" id="IPR047788">
    <property type="entry name" value="LysR-like_Sec_metab"/>
</dbReference>
<dbReference type="SUPFAM" id="SSF46785">
    <property type="entry name" value="Winged helix' DNA-binding domain"/>
    <property type="match status" value="1"/>
</dbReference>
<evidence type="ECO:0000313" key="7">
    <source>
        <dbReference type="Proteomes" id="UP001065549"/>
    </source>
</evidence>